<name>A0A426X7B7_ENSVE</name>
<reference evidence="1 2" key="1">
    <citation type="journal article" date="2014" name="Agronomy (Basel)">
        <title>A Draft Genome Sequence for Ensete ventricosum, the Drought-Tolerant Tree Against Hunger.</title>
        <authorList>
            <person name="Harrison J."/>
            <person name="Moore K.A."/>
            <person name="Paszkiewicz K."/>
            <person name="Jones T."/>
            <person name="Grant M."/>
            <person name="Ambacheew D."/>
            <person name="Muzemil S."/>
            <person name="Studholme D.J."/>
        </authorList>
    </citation>
    <scope>NUCLEOTIDE SEQUENCE [LARGE SCALE GENOMIC DNA]</scope>
</reference>
<dbReference type="AlphaFoldDB" id="A0A426X7B7"/>
<organism evidence="1 2">
    <name type="scientific">Ensete ventricosum</name>
    <name type="common">Abyssinian banana</name>
    <name type="synonym">Musa ensete</name>
    <dbReference type="NCBI Taxonomy" id="4639"/>
    <lineage>
        <taxon>Eukaryota</taxon>
        <taxon>Viridiplantae</taxon>
        <taxon>Streptophyta</taxon>
        <taxon>Embryophyta</taxon>
        <taxon>Tracheophyta</taxon>
        <taxon>Spermatophyta</taxon>
        <taxon>Magnoliopsida</taxon>
        <taxon>Liliopsida</taxon>
        <taxon>Zingiberales</taxon>
        <taxon>Musaceae</taxon>
        <taxon>Ensete</taxon>
    </lineage>
</organism>
<dbReference type="Proteomes" id="UP000287651">
    <property type="component" value="Unassembled WGS sequence"/>
</dbReference>
<evidence type="ECO:0000313" key="1">
    <source>
        <dbReference type="EMBL" id="RRT35371.1"/>
    </source>
</evidence>
<proteinExistence type="predicted"/>
<evidence type="ECO:0000313" key="2">
    <source>
        <dbReference type="Proteomes" id="UP000287651"/>
    </source>
</evidence>
<accession>A0A426X7B7</accession>
<dbReference type="EMBL" id="AMZH03025151">
    <property type="protein sequence ID" value="RRT35371.1"/>
    <property type="molecule type" value="Genomic_DNA"/>
</dbReference>
<comment type="caution">
    <text evidence="1">The sequence shown here is derived from an EMBL/GenBank/DDBJ whole genome shotgun (WGS) entry which is preliminary data.</text>
</comment>
<sequence>MHRIDAVGNFPRVHRELAKGIGSLSGWCKGVHQKKIETHRKIVGGSRKAYRDGISPEFARRFTEGIEKLAVNLSGDYRKKTIGLTARIPEAVGLAGVRS</sequence>
<gene>
    <name evidence="1" type="ORF">B296_00051699</name>
</gene>
<protein>
    <submittedName>
        <fullName evidence="1">Uncharacterized protein</fullName>
    </submittedName>
</protein>